<dbReference type="EMBL" id="CP009501">
    <property type="protein sequence ID" value="AKB13610.1"/>
    <property type="molecule type" value="Genomic_DNA"/>
</dbReference>
<evidence type="ECO:0000313" key="2">
    <source>
        <dbReference type="Proteomes" id="UP000066529"/>
    </source>
</evidence>
<dbReference type="AlphaFoldDB" id="A0A0E3KZ42"/>
<gene>
    <name evidence="1" type="ORF">MSTHT_1852</name>
</gene>
<dbReference type="GeneID" id="41602773"/>
<protein>
    <recommendedName>
        <fullName evidence="3">Core-binding (CB) domain-containing protein</fullName>
    </recommendedName>
</protein>
<dbReference type="Proteomes" id="UP000066529">
    <property type="component" value="Chromosome"/>
</dbReference>
<reference evidence="1 2" key="1">
    <citation type="submission" date="2014-07" db="EMBL/GenBank/DDBJ databases">
        <title>Methanogenic archaea and the global carbon cycle.</title>
        <authorList>
            <person name="Henriksen J.R."/>
            <person name="Luke J."/>
            <person name="Reinhart S."/>
            <person name="Benedict M.N."/>
            <person name="Youngblut N.D."/>
            <person name="Metcalf M.E."/>
            <person name="Whitaker R.J."/>
            <person name="Metcalf W.W."/>
        </authorList>
    </citation>
    <scope>NUCLEOTIDE SEQUENCE [LARGE SCALE GENOMIC DNA]</scope>
    <source>
        <strain evidence="2">ATCC 43570 / DSM 1825 / OCM 12 / VKM B-1830 / TM-1</strain>
    </source>
</reference>
<dbReference type="KEGG" id="mthr:MSTHT_1852"/>
<dbReference type="OrthoDB" id="132576at2157"/>
<organism evidence="1 2">
    <name type="scientific">Methanosarcina thermophila (strain ATCC 43570 / DSM 1825 / OCM 12 / VKM B-1830 / TM-1)</name>
    <dbReference type="NCBI Taxonomy" id="523844"/>
    <lineage>
        <taxon>Archaea</taxon>
        <taxon>Methanobacteriati</taxon>
        <taxon>Methanobacteriota</taxon>
        <taxon>Stenosarchaea group</taxon>
        <taxon>Methanomicrobia</taxon>
        <taxon>Methanosarcinales</taxon>
        <taxon>Methanosarcinaceae</taxon>
        <taxon>Methanosarcina</taxon>
    </lineage>
</organism>
<evidence type="ECO:0000313" key="1">
    <source>
        <dbReference type="EMBL" id="AKB13610.1"/>
    </source>
</evidence>
<sequence length="136" mass="16092">MTTINEAFRMFLDEQEASLKPDVFLDFEDVILLYEEFLEFSAEDSFSEEDRELYYVQHEHENKSYCDIFSPEHLTPYGIKSFLDDYVVEVGGGKKLVGTAARVLEKFFEWALEKGLIDEKAFEVNSELLRKYKKRY</sequence>
<evidence type="ECO:0008006" key="3">
    <source>
        <dbReference type="Google" id="ProtNLM"/>
    </source>
</evidence>
<dbReference type="STRING" id="523844.MSTHT_1852"/>
<dbReference type="RefSeq" id="WP_048167614.1">
    <property type="nucleotide sequence ID" value="NZ_CP009501.1"/>
</dbReference>
<proteinExistence type="predicted"/>
<name>A0A0E3KZ42_METTT</name>
<dbReference type="PATRIC" id="fig|523844.20.peg.2284"/>
<accession>A0A0E3KZ42</accession>
<dbReference type="HOGENOM" id="CLU_1965606_0_0_2"/>